<proteinExistence type="predicted"/>
<dbReference type="Proteomes" id="UP001155840">
    <property type="component" value="Unassembled WGS sequence"/>
</dbReference>
<keyword evidence="2" id="KW-1185">Reference proteome</keyword>
<dbReference type="AlphaFoldDB" id="A0AA43ZL20"/>
<evidence type="ECO:0000313" key="1">
    <source>
        <dbReference type="EMBL" id="NHT78956.1"/>
    </source>
</evidence>
<reference evidence="1" key="1">
    <citation type="submission" date="2020-03" db="EMBL/GenBank/DDBJ databases">
        <title>Ferranicluibacter endophyticum gen. nov., sp. nov., a new genus isolated from Rubus ulmifolius Schott. stem.</title>
        <authorList>
            <person name="Roca-Couso R."/>
            <person name="Flores-Felix J.D."/>
            <person name="Igual J.M."/>
            <person name="Rivas R."/>
        </authorList>
    </citation>
    <scope>NUCLEOTIDE SEQUENCE</scope>
    <source>
        <strain evidence="1">CRRU44</strain>
    </source>
</reference>
<evidence type="ECO:0000313" key="2">
    <source>
        <dbReference type="Proteomes" id="UP001155840"/>
    </source>
</evidence>
<dbReference type="EMBL" id="JAANCM010000023">
    <property type="protein sequence ID" value="NHT78956.1"/>
    <property type="molecule type" value="Genomic_DNA"/>
</dbReference>
<gene>
    <name evidence="1" type="ORF">G8E10_24970</name>
</gene>
<organism evidence="1 2">
    <name type="scientific">Ferranicluibacter rubi</name>
    <dbReference type="NCBI Taxonomy" id="2715133"/>
    <lineage>
        <taxon>Bacteria</taxon>
        <taxon>Pseudomonadati</taxon>
        <taxon>Pseudomonadota</taxon>
        <taxon>Alphaproteobacteria</taxon>
        <taxon>Hyphomicrobiales</taxon>
        <taxon>Rhizobiaceae</taxon>
        <taxon>Ferranicluibacter</taxon>
    </lineage>
</organism>
<sequence length="187" mass="20773">MDDHYNNRGSHEPDLAALAAEIANNRAVMTALASLEFDPERIEADTPIIVDEAGMTDFDFEDDRDGFPADEWKVSPFTDELEKARQMIGPLCRQMEGIEDRRVRIARDLAEVYAALQGVIASVETTADQVADFPDETMAKLDALENVRRAIWQFKRAVDSDALSDTIAQAWLADLSLTAAAPGFLRK</sequence>
<dbReference type="RefSeq" id="WP_167131121.1">
    <property type="nucleotide sequence ID" value="NZ_JAANCM010000023.1"/>
</dbReference>
<name>A0AA43ZL20_9HYPH</name>
<protein>
    <submittedName>
        <fullName evidence="1">Uncharacterized protein</fullName>
    </submittedName>
</protein>
<accession>A0AA43ZL20</accession>
<comment type="caution">
    <text evidence="1">The sequence shown here is derived from an EMBL/GenBank/DDBJ whole genome shotgun (WGS) entry which is preliminary data.</text>
</comment>